<evidence type="ECO:0000313" key="1">
    <source>
        <dbReference type="EMBL" id="CAL5228510.1"/>
    </source>
</evidence>
<dbReference type="EMBL" id="CAXHTA020000018">
    <property type="protein sequence ID" value="CAL5228510.1"/>
    <property type="molecule type" value="Genomic_DNA"/>
</dbReference>
<gene>
    <name evidence="1" type="primary">g11659</name>
    <name evidence="1" type="ORF">VP750_LOCUS10416</name>
</gene>
<comment type="caution">
    <text evidence="1">The sequence shown here is derived from an EMBL/GenBank/DDBJ whole genome shotgun (WGS) entry which is preliminary data.</text>
</comment>
<keyword evidence="2" id="KW-1185">Reference proteome</keyword>
<accession>A0ABP1GB54</accession>
<dbReference type="Proteomes" id="UP001497392">
    <property type="component" value="Unassembled WGS sequence"/>
</dbReference>
<organism evidence="1 2">
    <name type="scientific">Coccomyxa viridis</name>
    <dbReference type="NCBI Taxonomy" id="1274662"/>
    <lineage>
        <taxon>Eukaryota</taxon>
        <taxon>Viridiplantae</taxon>
        <taxon>Chlorophyta</taxon>
        <taxon>core chlorophytes</taxon>
        <taxon>Trebouxiophyceae</taxon>
        <taxon>Trebouxiophyceae incertae sedis</taxon>
        <taxon>Coccomyxaceae</taxon>
        <taxon>Coccomyxa</taxon>
    </lineage>
</organism>
<name>A0ABP1GB54_9CHLO</name>
<protein>
    <submittedName>
        <fullName evidence="1">G11659 protein</fullName>
    </submittedName>
</protein>
<sequence length="199" mass="21751">MNDIFDSYYNITVLDGTLNCTDIILSNLNNANGVKCTKPEDVRACFNYVSGPWQLFVRDCELFTAAPSCVQSGTTKCAKPVATDPWWVHLLGALWRTNTYNYGTGVVPNHGEGWQSYAAAEGEGSRRLHRRLLQDSESEGGGSGSSAGCFPDFYTAQDFDDWLQGTYQAPVFGANYSINPVGIILWLVHAAGILSMAAF</sequence>
<evidence type="ECO:0000313" key="2">
    <source>
        <dbReference type="Proteomes" id="UP001497392"/>
    </source>
</evidence>
<proteinExistence type="predicted"/>
<reference evidence="1 2" key="1">
    <citation type="submission" date="2024-06" db="EMBL/GenBank/DDBJ databases">
        <authorList>
            <person name="Kraege A."/>
            <person name="Thomma B."/>
        </authorList>
    </citation>
    <scope>NUCLEOTIDE SEQUENCE [LARGE SCALE GENOMIC DNA]</scope>
</reference>